<evidence type="ECO:0000256" key="10">
    <source>
        <dbReference type="SAM" id="Phobius"/>
    </source>
</evidence>
<keyword evidence="10" id="KW-1133">Transmembrane helix</keyword>
<keyword evidence="3" id="KW-0597">Phosphoprotein</keyword>
<dbReference type="Pfam" id="PF07730">
    <property type="entry name" value="HisKA_3"/>
    <property type="match status" value="1"/>
</dbReference>
<dbReference type="PROSITE" id="PS50109">
    <property type="entry name" value="HIS_KIN"/>
    <property type="match status" value="1"/>
</dbReference>
<dbReference type="Pfam" id="PF01590">
    <property type="entry name" value="GAF"/>
    <property type="match status" value="1"/>
</dbReference>
<evidence type="ECO:0000256" key="4">
    <source>
        <dbReference type="ARBA" id="ARBA00022679"/>
    </source>
</evidence>
<evidence type="ECO:0000256" key="6">
    <source>
        <dbReference type="ARBA" id="ARBA00022777"/>
    </source>
</evidence>
<evidence type="ECO:0000256" key="9">
    <source>
        <dbReference type="SAM" id="MobiDB-lite"/>
    </source>
</evidence>
<dbReference type="SUPFAM" id="SSF55874">
    <property type="entry name" value="ATPase domain of HSP90 chaperone/DNA topoisomerase II/histidine kinase"/>
    <property type="match status" value="1"/>
</dbReference>
<keyword evidence="6 12" id="KW-0418">Kinase</keyword>
<evidence type="ECO:0000256" key="7">
    <source>
        <dbReference type="ARBA" id="ARBA00022840"/>
    </source>
</evidence>
<dbReference type="Gene3D" id="3.30.565.10">
    <property type="entry name" value="Histidine kinase-like ATPase, C-terminal domain"/>
    <property type="match status" value="1"/>
</dbReference>
<keyword evidence="7" id="KW-0067">ATP-binding</keyword>
<sequence>MRRRMRWLLVPVVLVPPGIATELLLGSEDLGRVVVWLLWAGVTSLIMTSVTLGLLRPEGVDVDVVLRRTIVYGALWLAITGAYVGVATVVGTAAGRYLPVPWAVATGLAAALLFQPARTRLEHLADRWVFGHRTDPARAIADLGATLAGTFELESLIPRIGSTLRTGLDLTWVEVRLDVTEAPDAELVVPVVLDGELLGVVACGPKRAGGWTAEDRTVVATFARQAALAVRNVRLTEHLASHAAELAASRTRLVKAQEAERRRIERNIHDGVQQDLVALIGLAGQIRATSPDVNGHADDLRLLGTGLARVLGDLRDLARGIHPSLLSDKGLLSAVESLTARHPVPVELRADPTLRTVRLGEAVEAACYFMVAEALANTLKHARAARVEVELARRDGGLVITVADDGVGLGPGGVASRAGHGLAGMHDRFAALGGRVSVAARPAGGTVVSATVPLDEAAPLSGATAPPASPASPAVRDVPTARTPTR</sequence>
<evidence type="ECO:0000256" key="2">
    <source>
        <dbReference type="ARBA" id="ARBA00012438"/>
    </source>
</evidence>
<keyword evidence="8" id="KW-0902">Two-component regulatory system</keyword>
<evidence type="ECO:0000313" key="13">
    <source>
        <dbReference type="Proteomes" id="UP001596122"/>
    </source>
</evidence>
<dbReference type="Proteomes" id="UP001596122">
    <property type="component" value="Unassembled WGS sequence"/>
</dbReference>
<accession>A0ABW0GPW0</accession>
<dbReference type="InterPro" id="IPR005467">
    <property type="entry name" value="His_kinase_dom"/>
</dbReference>
<evidence type="ECO:0000256" key="1">
    <source>
        <dbReference type="ARBA" id="ARBA00000085"/>
    </source>
</evidence>
<evidence type="ECO:0000256" key="8">
    <source>
        <dbReference type="ARBA" id="ARBA00023012"/>
    </source>
</evidence>
<evidence type="ECO:0000259" key="11">
    <source>
        <dbReference type="PROSITE" id="PS50109"/>
    </source>
</evidence>
<protein>
    <recommendedName>
        <fullName evidence="2">histidine kinase</fullName>
        <ecNumber evidence="2">2.7.13.3</ecNumber>
    </recommendedName>
</protein>
<evidence type="ECO:0000256" key="5">
    <source>
        <dbReference type="ARBA" id="ARBA00022741"/>
    </source>
</evidence>
<dbReference type="InterPro" id="IPR003018">
    <property type="entry name" value="GAF"/>
</dbReference>
<evidence type="ECO:0000256" key="3">
    <source>
        <dbReference type="ARBA" id="ARBA00022553"/>
    </source>
</evidence>
<name>A0ABW0GPW0_9MICO</name>
<feature type="transmembrane region" description="Helical" evidence="10">
    <location>
        <begin position="36"/>
        <end position="57"/>
    </location>
</feature>
<keyword evidence="4" id="KW-0808">Transferase</keyword>
<feature type="compositionally biased region" description="Low complexity" evidence="9">
    <location>
        <begin position="458"/>
        <end position="474"/>
    </location>
</feature>
<dbReference type="SMART" id="SM00065">
    <property type="entry name" value="GAF"/>
    <property type="match status" value="1"/>
</dbReference>
<keyword evidence="13" id="KW-1185">Reference proteome</keyword>
<dbReference type="SMART" id="SM00387">
    <property type="entry name" value="HATPase_c"/>
    <property type="match status" value="1"/>
</dbReference>
<dbReference type="InterPro" id="IPR029016">
    <property type="entry name" value="GAF-like_dom_sf"/>
</dbReference>
<dbReference type="PANTHER" id="PTHR24421:SF10">
    <property type="entry name" value="NITRATE_NITRITE SENSOR PROTEIN NARQ"/>
    <property type="match status" value="1"/>
</dbReference>
<reference evidence="13" key="1">
    <citation type="journal article" date="2019" name="Int. J. Syst. Evol. Microbiol.">
        <title>The Global Catalogue of Microorganisms (GCM) 10K type strain sequencing project: providing services to taxonomists for standard genome sequencing and annotation.</title>
        <authorList>
            <consortium name="The Broad Institute Genomics Platform"/>
            <consortium name="The Broad Institute Genome Sequencing Center for Infectious Disease"/>
            <person name="Wu L."/>
            <person name="Ma J."/>
        </authorList>
    </citation>
    <scope>NUCLEOTIDE SEQUENCE [LARGE SCALE GENOMIC DNA]</scope>
    <source>
        <strain evidence="13">CCUG 43114</strain>
    </source>
</reference>
<comment type="catalytic activity">
    <reaction evidence="1">
        <text>ATP + protein L-histidine = ADP + protein N-phospho-L-histidine.</text>
        <dbReference type="EC" id="2.7.13.3"/>
    </reaction>
</comment>
<dbReference type="InterPro" id="IPR036890">
    <property type="entry name" value="HATPase_C_sf"/>
</dbReference>
<keyword evidence="10" id="KW-0812">Transmembrane</keyword>
<dbReference type="InterPro" id="IPR011712">
    <property type="entry name" value="Sig_transdc_His_kin_sub3_dim/P"/>
</dbReference>
<dbReference type="SUPFAM" id="SSF55781">
    <property type="entry name" value="GAF domain-like"/>
    <property type="match status" value="1"/>
</dbReference>
<dbReference type="EMBL" id="JBHSLD010000007">
    <property type="protein sequence ID" value="MFC5380941.1"/>
    <property type="molecule type" value="Genomic_DNA"/>
</dbReference>
<keyword evidence="10" id="KW-0472">Membrane</keyword>
<feature type="region of interest" description="Disordered" evidence="9">
    <location>
        <begin position="458"/>
        <end position="486"/>
    </location>
</feature>
<feature type="transmembrane region" description="Helical" evidence="10">
    <location>
        <begin position="69"/>
        <end position="91"/>
    </location>
</feature>
<evidence type="ECO:0000313" key="12">
    <source>
        <dbReference type="EMBL" id="MFC5380941.1"/>
    </source>
</evidence>
<proteinExistence type="predicted"/>
<dbReference type="EC" id="2.7.13.3" evidence="2"/>
<dbReference type="CDD" id="cd16917">
    <property type="entry name" value="HATPase_UhpB-NarQ-NarX-like"/>
    <property type="match status" value="1"/>
</dbReference>
<feature type="domain" description="Histidine kinase" evidence="11">
    <location>
        <begin position="370"/>
        <end position="456"/>
    </location>
</feature>
<dbReference type="PANTHER" id="PTHR24421">
    <property type="entry name" value="NITRATE/NITRITE SENSOR PROTEIN NARX-RELATED"/>
    <property type="match status" value="1"/>
</dbReference>
<dbReference type="RefSeq" id="WP_340270802.1">
    <property type="nucleotide sequence ID" value="NZ_JBBEOG010000008.1"/>
</dbReference>
<dbReference type="Gene3D" id="1.20.5.1930">
    <property type="match status" value="1"/>
</dbReference>
<dbReference type="InterPro" id="IPR003594">
    <property type="entry name" value="HATPase_dom"/>
</dbReference>
<gene>
    <name evidence="12" type="ORF">ACFPJ6_09070</name>
</gene>
<dbReference type="InterPro" id="IPR050482">
    <property type="entry name" value="Sensor_HK_TwoCompSys"/>
</dbReference>
<organism evidence="12 13">
    <name type="scientific">Aquipuribacter nitratireducens</name>
    <dbReference type="NCBI Taxonomy" id="650104"/>
    <lineage>
        <taxon>Bacteria</taxon>
        <taxon>Bacillati</taxon>
        <taxon>Actinomycetota</taxon>
        <taxon>Actinomycetes</taxon>
        <taxon>Micrococcales</taxon>
        <taxon>Intrasporangiaceae</taxon>
        <taxon>Aquipuribacter</taxon>
    </lineage>
</organism>
<comment type="caution">
    <text evidence="12">The sequence shown here is derived from an EMBL/GenBank/DDBJ whole genome shotgun (WGS) entry which is preliminary data.</text>
</comment>
<dbReference type="GO" id="GO:0016301">
    <property type="term" value="F:kinase activity"/>
    <property type="evidence" value="ECO:0007669"/>
    <property type="project" value="UniProtKB-KW"/>
</dbReference>
<keyword evidence="5" id="KW-0547">Nucleotide-binding</keyword>
<dbReference type="Pfam" id="PF02518">
    <property type="entry name" value="HATPase_c"/>
    <property type="match status" value="1"/>
</dbReference>
<dbReference type="Gene3D" id="3.30.450.40">
    <property type="match status" value="1"/>
</dbReference>